<dbReference type="InterPro" id="IPR035986">
    <property type="entry name" value="PKD_dom_sf"/>
</dbReference>
<dbReference type="Proteomes" id="UP000509302">
    <property type="component" value="Chromosome"/>
</dbReference>
<name>A0A7H9AU64_9FLAO</name>
<reference evidence="3 4" key="1">
    <citation type="journal article" date="2006" name="Int. J. Syst. Evol. Microbiol.">
        <title>Costertonia aggregata gen. nov., sp. nov., a mesophilic marine bacterium of the family Flavobacteriaceae, isolated from a mature biofilm.</title>
        <authorList>
            <person name="Kwon K.K."/>
            <person name="Lee Y.K."/>
            <person name="Lee H.K."/>
        </authorList>
    </citation>
    <scope>NUCLEOTIDE SEQUENCE [LARGE SCALE GENOMIC DNA]</scope>
    <source>
        <strain evidence="3 4">KCCM 42265</strain>
    </source>
</reference>
<dbReference type="InterPro" id="IPR013783">
    <property type="entry name" value="Ig-like_fold"/>
</dbReference>
<dbReference type="SMART" id="SM00089">
    <property type="entry name" value="PKD"/>
    <property type="match status" value="2"/>
</dbReference>
<dbReference type="PROSITE" id="PS50093">
    <property type="entry name" value="PKD"/>
    <property type="match status" value="2"/>
</dbReference>
<protein>
    <submittedName>
        <fullName evidence="3">PKD domain-containing protein</fullName>
    </submittedName>
</protein>
<accession>A0A7H9AU64</accession>
<keyword evidence="1" id="KW-0472">Membrane</keyword>
<dbReference type="SUPFAM" id="SSF49299">
    <property type="entry name" value="PKD domain"/>
    <property type="match status" value="2"/>
</dbReference>
<dbReference type="InterPro" id="IPR022409">
    <property type="entry name" value="PKD/Chitinase_dom"/>
</dbReference>
<keyword evidence="1" id="KW-1133">Transmembrane helix</keyword>
<evidence type="ECO:0000313" key="4">
    <source>
        <dbReference type="Proteomes" id="UP000509302"/>
    </source>
</evidence>
<dbReference type="KEGG" id="cagg:HYG79_16330"/>
<dbReference type="EMBL" id="CP058595">
    <property type="protein sequence ID" value="QLG46852.1"/>
    <property type="molecule type" value="Genomic_DNA"/>
</dbReference>
<gene>
    <name evidence="3" type="ORF">HYG79_16330</name>
</gene>
<dbReference type="Gene3D" id="2.60.40.10">
    <property type="entry name" value="Immunoglobulins"/>
    <property type="match status" value="2"/>
</dbReference>
<evidence type="ECO:0000256" key="1">
    <source>
        <dbReference type="SAM" id="Phobius"/>
    </source>
</evidence>
<organism evidence="3 4">
    <name type="scientific">Costertonia aggregata</name>
    <dbReference type="NCBI Taxonomy" id="343403"/>
    <lineage>
        <taxon>Bacteria</taxon>
        <taxon>Pseudomonadati</taxon>
        <taxon>Bacteroidota</taxon>
        <taxon>Flavobacteriia</taxon>
        <taxon>Flavobacteriales</taxon>
        <taxon>Flavobacteriaceae</taxon>
        <taxon>Costertonia</taxon>
    </lineage>
</organism>
<dbReference type="CDD" id="cd00146">
    <property type="entry name" value="PKD"/>
    <property type="match status" value="1"/>
</dbReference>
<dbReference type="InterPro" id="IPR000601">
    <property type="entry name" value="PKD_dom"/>
</dbReference>
<keyword evidence="1" id="KW-0812">Transmembrane</keyword>
<feature type="domain" description="PKD" evidence="2">
    <location>
        <begin position="143"/>
        <end position="187"/>
    </location>
</feature>
<evidence type="ECO:0000313" key="3">
    <source>
        <dbReference type="EMBL" id="QLG46852.1"/>
    </source>
</evidence>
<proteinExistence type="predicted"/>
<feature type="transmembrane region" description="Helical" evidence="1">
    <location>
        <begin position="12"/>
        <end position="31"/>
    </location>
</feature>
<evidence type="ECO:0000259" key="2">
    <source>
        <dbReference type="PROSITE" id="PS50093"/>
    </source>
</evidence>
<dbReference type="RefSeq" id="WP_179243131.1">
    <property type="nucleotide sequence ID" value="NZ_CP058595.1"/>
</dbReference>
<dbReference type="AlphaFoldDB" id="A0A7H9AU64"/>
<sequence>MYHKSIKTHFDRNVFITFLVLFFGGLSLLSFRINDKEDCTGVDFEILTNSYTVEDLIEFKSIDKNGVDWSWDFGDGSTATNRSNVTHQFKTPGLYKVTLSVNGQCKQVREVAISKQRILIDPERIPTIQLPDNIRVGDEVVFSNNSPFAETWQWSFGETTRVDGTDQQERYVFKTPGEKTILLVVNNDRLHEAKQRITVLPKKRSRRQTTNEGVDPIELVLDDQIEDIPVKEVEEEEKRLEEEEANRIEVSSDEIRQMLVGYANRTVDDIAIRNYFCYSSIPVFNKGGSRKTVNQLFNTIRDVKIEFKDLKLVRDSKTGCIKSMTLDLRTKKGLFWKNF</sequence>
<feature type="domain" description="PKD" evidence="2">
    <location>
        <begin position="67"/>
        <end position="102"/>
    </location>
</feature>
<dbReference type="Pfam" id="PF18911">
    <property type="entry name" value="PKD_4"/>
    <property type="match status" value="1"/>
</dbReference>
<keyword evidence="4" id="KW-1185">Reference proteome</keyword>